<evidence type="ECO:0008006" key="5">
    <source>
        <dbReference type="Google" id="ProtNLM"/>
    </source>
</evidence>
<dbReference type="PANTHER" id="PTHR31672">
    <property type="entry name" value="BNACNNG10540D PROTEIN"/>
    <property type="match status" value="1"/>
</dbReference>
<feature type="domain" description="F-box" evidence="1">
    <location>
        <begin position="16"/>
        <end position="46"/>
    </location>
</feature>
<dbReference type="InterPro" id="IPR011044">
    <property type="entry name" value="Quino_amine_DH_bsu"/>
</dbReference>
<accession>A0ABC8VI39</accession>
<protein>
    <recommendedName>
        <fullName evidence="5">F-box domain-containing protein</fullName>
    </recommendedName>
</protein>
<dbReference type="InterPro" id="IPR036047">
    <property type="entry name" value="F-box-like_dom_sf"/>
</dbReference>
<gene>
    <name evidence="3" type="ORF">URODEC1_LOCUS3128</name>
</gene>
<evidence type="ECO:0000259" key="1">
    <source>
        <dbReference type="Pfam" id="PF00646"/>
    </source>
</evidence>
<keyword evidence="4" id="KW-1185">Reference proteome</keyword>
<organism evidence="3 4">
    <name type="scientific">Urochloa decumbens</name>
    <dbReference type="NCBI Taxonomy" id="240449"/>
    <lineage>
        <taxon>Eukaryota</taxon>
        <taxon>Viridiplantae</taxon>
        <taxon>Streptophyta</taxon>
        <taxon>Embryophyta</taxon>
        <taxon>Tracheophyta</taxon>
        <taxon>Spermatophyta</taxon>
        <taxon>Magnoliopsida</taxon>
        <taxon>Liliopsida</taxon>
        <taxon>Poales</taxon>
        <taxon>Poaceae</taxon>
        <taxon>PACMAD clade</taxon>
        <taxon>Panicoideae</taxon>
        <taxon>Panicodae</taxon>
        <taxon>Paniceae</taxon>
        <taxon>Melinidinae</taxon>
        <taxon>Urochloa</taxon>
    </lineage>
</organism>
<dbReference type="Proteomes" id="UP001497457">
    <property type="component" value="Chromosome 1b"/>
</dbReference>
<reference evidence="4" key="1">
    <citation type="submission" date="2024-06" db="EMBL/GenBank/DDBJ databases">
        <authorList>
            <person name="Ryan C."/>
        </authorList>
    </citation>
    <scope>NUCLEOTIDE SEQUENCE [LARGE SCALE GENOMIC DNA]</scope>
</reference>
<dbReference type="AlphaFoldDB" id="A0ABC8VI39"/>
<reference evidence="3 4" key="2">
    <citation type="submission" date="2024-10" db="EMBL/GenBank/DDBJ databases">
        <authorList>
            <person name="Ryan C."/>
        </authorList>
    </citation>
    <scope>NUCLEOTIDE SEQUENCE [LARGE SCALE GENOMIC DNA]</scope>
</reference>
<dbReference type="EMBL" id="OZ075111">
    <property type="protein sequence ID" value="CAL4890218.1"/>
    <property type="molecule type" value="Genomic_DNA"/>
</dbReference>
<dbReference type="NCBIfam" id="TIGR01640">
    <property type="entry name" value="F_box_assoc_1"/>
    <property type="match status" value="1"/>
</dbReference>
<dbReference type="InterPro" id="IPR050796">
    <property type="entry name" value="SCF_F-box_component"/>
</dbReference>
<evidence type="ECO:0000313" key="4">
    <source>
        <dbReference type="Proteomes" id="UP001497457"/>
    </source>
</evidence>
<dbReference type="InterPro" id="IPR017451">
    <property type="entry name" value="F-box-assoc_interact_dom"/>
</dbReference>
<evidence type="ECO:0000313" key="3">
    <source>
        <dbReference type="EMBL" id="CAL4890218.1"/>
    </source>
</evidence>
<sequence length="415" mass="45385">MLAEMSPPSPADLADDDALAEILLLLPPPSVLRSRAVCKRWRRVTTCPSFVAAYSARRPLELLVYPDGYKLWPDSKNILAGVDPLDPGAWGYRRFLRMDRSLRLVDSRDGLLLLALGNTAFVLCNPATRQLARLPSPAPAPCMRLLVSGLYFHRPSGEHRVLCIGHNHRREGGRDFHYILSTGSGEPRRLGPVATATGRSNPIPSACVALGATLHWAHHPEADNSRMVAFDTESEAFRLIPLPPLAAAAGGDLPPHIRAFDMDGTLAVSALVQGSLRMDVWALEAGAGGEAWARRLRIDLPPRRVREYWSSDEAVAVVEGGRLLVVVGAGWVALHDVRTGRTVSRVDYSGEIGNVSRCLYRMSLVPLPVPPGQPPHGGEEPSPPLHYWSPDDTYMSQFRSDCGSWMLPDIVYANA</sequence>
<dbReference type="Pfam" id="PF00646">
    <property type="entry name" value="F-box"/>
    <property type="match status" value="1"/>
</dbReference>
<name>A0ABC8VI39_9POAL</name>
<dbReference type="Gene3D" id="1.20.1280.50">
    <property type="match status" value="1"/>
</dbReference>
<dbReference type="InterPro" id="IPR001810">
    <property type="entry name" value="F-box_dom"/>
</dbReference>
<dbReference type="Pfam" id="PF08268">
    <property type="entry name" value="FBA_3"/>
    <property type="match status" value="1"/>
</dbReference>
<proteinExistence type="predicted"/>
<dbReference type="SUPFAM" id="SSF81383">
    <property type="entry name" value="F-box domain"/>
    <property type="match status" value="1"/>
</dbReference>
<dbReference type="PANTHER" id="PTHR31672:SF2">
    <property type="entry name" value="F-BOX DOMAIN-CONTAINING PROTEIN"/>
    <property type="match status" value="1"/>
</dbReference>
<dbReference type="InterPro" id="IPR013187">
    <property type="entry name" value="F-box-assoc_dom_typ3"/>
</dbReference>
<dbReference type="SUPFAM" id="SSF50969">
    <property type="entry name" value="YVTN repeat-like/Quinoprotein amine dehydrogenase"/>
    <property type="match status" value="1"/>
</dbReference>
<evidence type="ECO:0000259" key="2">
    <source>
        <dbReference type="Pfam" id="PF08268"/>
    </source>
</evidence>
<feature type="domain" description="F-box associated beta-propeller type 3" evidence="2">
    <location>
        <begin position="104"/>
        <end position="304"/>
    </location>
</feature>